<dbReference type="EMBL" id="AATLZG010000028">
    <property type="protein sequence ID" value="EFM8156121.1"/>
    <property type="molecule type" value="Genomic_DNA"/>
</dbReference>
<reference evidence="1 2" key="1">
    <citation type="submission" date="2020-02" db="EMBL/GenBank/DDBJ databases">
        <authorList>
            <consortium name="PulseNet: The National Subtyping Network for Foodborne Disease Surveillance"/>
            <person name="Tarr C.L."/>
            <person name="Trees E."/>
            <person name="Katz L.S."/>
            <person name="Carleton-Romer H.A."/>
            <person name="Stroika S."/>
            <person name="Kucerova Z."/>
            <person name="Roache K.F."/>
            <person name="Sabol A.L."/>
            <person name="Besser J."/>
            <person name="Gerner-Smidt P."/>
        </authorList>
    </citation>
    <scope>NUCLEOTIDE SEQUENCE [LARGE SCALE GENOMIC DNA]</scope>
    <source>
        <strain evidence="1 2">PNUSAE002719</strain>
    </source>
</reference>
<organism evidence="1 2">
    <name type="scientific">Escherichia coli</name>
    <dbReference type="NCBI Taxonomy" id="562"/>
    <lineage>
        <taxon>Bacteria</taxon>
        <taxon>Pseudomonadati</taxon>
        <taxon>Pseudomonadota</taxon>
        <taxon>Gammaproteobacteria</taxon>
        <taxon>Enterobacterales</taxon>
        <taxon>Enterobacteriaceae</taxon>
        <taxon>Escherichia</taxon>
    </lineage>
</organism>
<dbReference type="Proteomes" id="UP000555763">
    <property type="component" value="Unassembled WGS sequence"/>
</dbReference>
<accession>A0A828NXN7</accession>
<evidence type="ECO:0000313" key="1">
    <source>
        <dbReference type="EMBL" id="EFM8156121.1"/>
    </source>
</evidence>
<comment type="caution">
    <text evidence="1">The sequence shown here is derived from an EMBL/GenBank/DDBJ whole genome shotgun (WGS) entry which is preliminary data.</text>
</comment>
<gene>
    <name evidence="1" type="ORF">A5U30_003818</name>
</gene>
<evidence type="ECO:0000313" key="2">
    <source>
        <dbReference type="Proteomes" id="UP000555763"/>
    </source>
</evidence>
<protein>
    <submittedName>
        <fullName evidence="1">Uncharacterized protein</fullName>
    </submittedName>
</protein>
<dbReference type="AlphaFoldDB" id="A0A828NXN7"/>
<name>A0A828NXN7_ECOLX</name>
<sequence length="164" mass="18740">MPGNRYPEEATRDLEEATRDLEELLGNRETKLLFLVPVIRQKVQDILEENGIPKEYMPDAMEYSLELVRITPNLTWLDEYQQQFEKGAGTLLSAADKTEQKTDPSVFWNTVQAIAMSKVFEFNNINHSGIDTHQSSHREGVSILLTLLQEQVESPQSTSNDTEQ</sequence>
<proteinExistence type="predicted"/>